<keyword evidence="6 8" id="KW-1133">Transmembrane helix</keyword>
<dbReference type="Pfam" id="PF09721">
    <property type="entry name" value="Exosortase_EpsH"/>
    <property type="match status" value="1"/>
</dbReference>
<comment type="caution">
    <text evidence="9">The sequence shown here is derived from an EMBL/GenBank/DDBJ whole genome shotgun (WGS) entry which is preliminary data.</text>
</comment>
<keyword evidence="4 8" id="KW-0812">Transmembrane</keyword>
<comment type="subcellular location">
    <subcellularLocation>
        <location evidence="1">Cell membrane</location>
        <topology evidence="1">Multi-pass membrane protein</topology>
    </subcellularLocation>
</comment>
<dbReference type="InterPro" id="IPR026392">
    <property type="entry name" value="Exo/Archaeosortase_dom"/>
</dbReference>
<keyword evidence="3" id="KW-0645">Protease</keyword>
<feature type="transmembrane region" description="Helical" evidence="8">
    <location>
        <begin position="125"/>
        <end position="149"/>
    </location>
</feature>
<dbReference type="NCBIfam" id="TIGR04178">
    <property type="entry name" value="exo_archaeo"/>
    <property type="match status" value="1"/>
</dbReference>
<dbReference type="GO" id="GO:0008233">
    <property type="term" value="F:peptidase activity"/>
    <property type="evidence" value="ECO:0007669"/>
    <property type="project" value="UniProtKB-KW"/>
</dbReference>
<dbReference type="NCBIfam" id="TIGR04476">
    <property type="entry name" value="exosort_XrtN"/>
    <property type="match status" value="1"/>
</dbReference>
<accession>A0A1S2VIL9</accession>
<keyword evidence="2" id="KW-1003">Cell membrane</keyword>
<reference evidence="9 10" key="1">
    <citation type="submission" date="2016-10" db="EMBL/GenBank/DDBJ databases">
        <title>Arsenicibacter rosenii gen. nov., sp. nov., an efficient arsenic-methylating bacterium isolated from an arsenic-contaminated paddy soil.</title>
        <authorList>
            <person name="Huang K."/>
        </authorList>
    </citation>
    <scope>NUCLEOTIDE SEQUENCE [LARGE SCALE GENOMIC DNA]</scope>
    <source>
        <strain evidence="9 10">SM-1</strain>
    </source>
</reference>
<dbReference type="InterPro" id="IPR031006">
    <property type="entry name" value="Exosort_XrtN"/>
</dbReference>
<evidence type="ECO:0000313" key="10">
    <source>
        <dbReference type="Proteomes" id="UP000181790"/>
    </source>
</evidence>
<dbReference type="Proteomes" id="UP000181790">
    <property type="component" value="Unassembled WGS sequence"/>
</dbReference>
<evidence type="ECO:0000256" key="3">
    <source>
        <dbReference type="ARBA" id="ARBA00022670"/>
    </source>
</evidence>
<dbReference type="EMBL" id="MORL01000006">
    <property type="protein sequence ID" value="OIN58589.1"/>
    <property type="molecule type" value="Genomic_DNA"/>
</dbReference>
<sequence length="371" mass="41267">MITFDLTTILALVLFVLGLRTHWWPRLLTLLLLSPALLYVLTVFGFDIRLQLSHWAGGLLQLAGFDVQVTGNVLIRGSGSGHPVAMSVDPACAGLHMTGVSVLAGAYWLMQYETRLRRRLNRVRIGLLAATIFGLTLVSNLLRILVLVLLGIGPDTWLHDLVGLVCIVGYTWLPAWWLISRAVRRFGREAHPGQTTQPGWAIALLILGIGIKWITGLPETVDRKQLEAVAGEWRSQGFTGATLPNQFMKLEKPGYLVYLKPVSNWWSAEHSPAVCWRGSGYVLQLIEESHWRGRPCYRAVLQKSDPGTQQPGGSALYTYWWFSNGREQTISQIAFRWKMLWGAPDYVLVNVTMDGSGRQIALNAPLSAAGE</sequence>
<name>A0A1S2VIL9_9BACT</name>
<evidence type="ECO:0000256" key="1">
    <source>
        <dbReference type="ARBA" id="ARBA00004651"/>
    </source>
</evidence>
<proteinExistence type="predicted"/>
<feature type="transmembrane region" description="Helical" evidence="8">
    <location>
        <begin position="200"/>
        <end position="217"/>
    </location>
</feature>
<dbReference type="AlphaFoldDB" id="A0A1S2VIL9"/>
<protein>
    <submittedName>
        <fullName evidence="9">Exosortase N</fullName>
    </submittedName>
</protein>
<evidence type="ECO:0000256" key="5">
    <source>
        <dbReference type="ARBA" id="ARBA00022801"/>
    </source>
</evidence>
<keyword evidence="10" id="KW-1185">Reference proteome</keyword>
<dbReference type="RefSeq" id="WP_071503696.1">
    <property type="nucleotide sequence ID" value="NZ_MORL01000006.1"/>
</dbReference>
<feature type="transmembrane region" description="Helical" evidence="8">
    <location>
        <begin position="28"/>
        <end position="46"/>
    </location>
</feature>
<dbReference type="InterPro" id="IPR019127">
    <property type="entry name" value="Exosortase"/>
</dbReference>
<evidence type="ECO:0000256" key="7">
    <source>
        <dbReference type="ARBA" id="ARBA00023136"/>
    </source>
</evidence>
<dbReference type="GO" id="GO:0005886">
    <property type="term" value="C:plasma membrane"/>
    <property type="evidence" value="ECO:0007669"/>
    <property type="project" value="UniProtKB-SubCell"/>
</dbReference>
<dbReference type="GO" id="GO:0006508">
    <property type="term" value="P:proteolysis"/>
    <property type="evidence" value="ECO:0007669"/>
    <property type="project" value="UniProtKB-KW"/>
</dbReference>
<feature type="transmembrane region" description="Helical" evidence="8">
    <location>
        <begin position="161"/>
        <end position="179"/>
    </location>
</feature>
<evidence type="ECO:0000256" key="8">
    <source>
        <dbReference type="SAM" id="Phobius"/>
    </source>
</evidence>
<evidence type="ECO:0000256" key="4">
    <source>
        <dbReference type="ARBA" id="ARBA00022692"/>
    </source>
</evidence>
<evidence type="ECO:0000256" key="2">
    <source>
        <dbReference type="ARBA" id="ARBA00022475"/>
    </source>
</evidence>
<evidence type="ECO:0000256" key="6">
    <source>
        <dbReference type="ARBA" id="ARBA00022989"/>
    </source>
</evidence>
<keyword evidence="5" id="KW-0378">Hydrolase</keyword>
<evidence type="ECO:0000313" key="9">
    <source>
        <dbReference type="EMBL" id="OIN58589.1"/>
    </source>
</evidence>
<organism evidence="9 10">
    <name type="scientific">Arsenicibacter rosenii</name>
    <dbReference type="NCBI Taxonomy" id="1750698"/>
    <lineage>
        <taxon>Bacteria</taxon>
        <taxon>Pseudomonadati</taxon>
        <taxon>Bacteroidota</taxon>
        <taxon>Cytophagia</taxon>
        <taxon>Cytophagales</taxon>
        <taxon>Spirosomataceae</taxon>
        <taxon>Arsenicibacter</taxon>
    </lineage>
</organism>
<gene>
    <name evidence="9" type="ORF">BLX24_13535</name>
</gene>
<keyword evidence="7 8" id="KW-0472">Membrane</keyword>